<keyword evidence="4 8" id="KW-0479">Metal-binding</keyword>
<sequence>MFTNHAAKKLFKQVEKIRCASSSGARPDGVLDNLDIPTPASLPVLGTRLDIWKAGSSKKLHEYIDGRHKELGPIYRESLGPVTGIFVADPEAIRSIFSQEGKYPVHIVPEAWVLFNKEYDYSRGLFFMDGPEWLTHRTKMNKLLLKGDLNWMEECCNIIIDDFINQLNGNLNEEVKNLDEMLYRTFLNVLIGLLLGSKGYKKHAELVKSSVKNLTRDIGKVFETTVKLQMLHANWAFKLGLPQWNRFEESMRTALTSTYILIEDIEKKCEDESSLLMKMRNEDMSDDCIKAIVGDLILAAADTTAYTMQWMLYSVARNMDVQDKIRSELSNPDSTYTKYVLKETLRLYPVAPFLTRFLPHESVIAGYRVPKNSLIVMSIYTTGREEKYFKDAGKFVPERWDRGSDMQATAQASLPFAVGARSCIGRKLAEYELQKMLTEIVKNFRLKLSNTEEIQMVMKMVAVPSPSIRLKLDKI</sequence>
<keyword evidence="3 8" id="KW-0349">Heme</keyword>
<evidence type="ECO:0000256" key="4">
    <source>
        <dbReference type="ARBA" id="ARBA00022723"/>
    </source>
</evidence>
<dbReference type="GO" id="GO:0004497">
    <property type="term" value="F:monooxygenase activity"/>
    <property type="evidence" value="ECO:0007669"/>
    <property type="project" value="UniProtKB-KW"/>
</dbReference>
<proteinExistence type="inferred from homology"/>
<dbReference type="AlphaFoldDB" id="A0AAW1UHT1"/>
<evidence type="ECO:0000256" key="1">
    <source>
        <dbReference type="ARBA" id="ARBA00001971"/>
    </source>
</evidence>
<evidence type="ECO:0000256" key="5">
    <source>
        <dbReference type="ARBA" id="ARBA00023002"/>
    </source>
</evidence>
<organism evidence="9 10">
    <name type="scientific">Henosepilachna vigintioctopunctata</name>
    <dbReference type="NCBI Taxonomy" id="420089"/>
    <lineage>
        <taxon>Eukaryota</taxon>
        <taxon>Metazoa</taxon>
        <taxon>Ecdysozoa</taxon>
        <taxon>Arthropoda</taxon>
        <taxon>Hexapoda</taxon>
        <taxon>Insecta</taxon>
        <taxon>Pterygota</taxon>
        <taxon>Neoptera</taxon>
        <taxon>Endopterygota</taxon>
        <taxon>Coleoptera</taxon>
        <taxon>Polyphaga</taxon>
        <taxon>Cucujiformia</taxon>
        <taxon>Coccinelloidea</taxon>
        <taxon>Coccinellidae</taxon>
        <taxon>Epilachninae</taxon>
        <taxon>Epilachnini</taxon>
        <taxon>Henosepilachna</taxon>
    </lineage>
</organism>
<evidence type="ECO:0000256" key="8">
    <source>
        <dbReference type="PIRSR" id="PIRSR602401-1"/>
    </source>
</evidence>
<evidence type="ECO:0000256" key="7">
    <source>
        <dbReference type="ARBA" id="ARBA00023033"/>
    </source>
</evidence>
<dbReference type="InterPro" id="IPR002401">
    <property type="entry name" value="Cyt_P450_E_grp-I"/>
</dbReference>
<dbReference type="CDD" id="cd11054">
    <property type="entry name" value="CYP24A1-like"/>
    <property type="match status" value="1"/>
</dbReference>
<keyword evidence="7" id="KW-0503">Monooxygenase</keyword>
<dbReference type="PANTHER" id="PTHR24279">
    <property type="entry name" value="CYTOCHROME P450"/>
    <property type="match status" value="1"/>
</dbReference>
<dbReference type="InterPro" id="IPR001128">
    <property type="entry name" value="Cyt_P450"/>
</dbReference>
<evidence type="ECO:0000256" key="6">
    <source>
        <dbReference type="ARBA" id="ARBA00023004"/>
    </source>
</evidence>
<keyword evidence="6 8" id="KW-0408">Iron</keyword>
<evidence type="ECO:0000256" key="3">
    <source>
        <dbReference type="ARBA" id="ARBA00022617"/>
    </source>
</evidence>
<evidence type="ECO:0000256" key="2">
    <source>
        <dbReference type="ARBA" id="ARBA00010617"/>
    </source>
</evidence>
<dbReference type="GO" id="GO:0016705">
    <property type="term" value="F:oxidoreductase activity, acting on paired donors, with incorporation or reduction of molecular oxygen"/>
    <property type="evidence" value="ECO:0007669"/>
    <property type="project" value="InterPro"/>
</dbReference>
<dbReference type="PRINTS" id="PR00463">
    <property type="entry name" value="EP450I"/>
</dbReference>
<evidence type="ECO:0000313" key="10">
    <source>
        <dbReference type="Proteomes" id="UP001431783"/>
    </source>
</evidence>
<comment type="similarity">
    <text evidence="2">Belongs to the cytochrome P450 family.</text>
</comment>
<dbReference type="GO" id="GO:0005506">
    <property type="term" value="F:iron ion binding"/>
    <property type="evidence" value="ECO:0007669"/>
    <property type="project" value="InterPro"/>
</dbReference>
<dbReference type="GO" id="GO:0020037">
    <property type="term" value="F:heme binding"/>
    <property type="evidence" value="ECO:0007669"/>
    <property type="project" value="InterPro"/>
</dbReference>
<dbReference type="InterPro" id="IPR036396">
    <property type="entry name" value="Cyt_P450_sf"/>
</dbReference>
<dbReference type="Gene3D" id="1.10.630.10">
    <property type="entry name" value="Cytochrome P450"/>
    <property type="match status" value="1"/>
</dbReference>
<dbReference type="EMBL" id="JARQZJ010000062">
    <property type="protein sequence ID" value="KAK9879722.1"/>
    <property type="molecule type" value="Genomic_DNA"/>
</dbReference>
<comment type="cofactor">
    <cofactor evidence="1 8">
        <name>heme</name>
        <dbReference type="ChEBI" id="CHEBI:30413"/>
    </cofactor>
</comment>
<evidence type="ECO:0008006" key="11">
    <source>
        <dbReference type="Google" id="ProtNLM"/>
    </source>
</evidence>
<keyword evidence="10" id="KW-1185">Reference proteome</keyword>
<dbReference type="Proteomes" id="UP001431783">
    <property type="component" value="Unassembled WGS sequence"/>
</dbReference>
<reference evidence="9 10" key="1">
    <citation type="submission" date="2023-03" db="EMBL/GenBank/DDBJ databases">
        <title>Genome insight into feeding habits of ladybird beetles.</title>
        <authorList>
            <person name="Li H.-S."/>
            <person name="Huang Y.-H."/>
            <person name="Pang H."/>
        </authorList>
    </citation>
    <scope>NUCLEOTIDE SEQUENCE [LARGE SCALE GENOMIC DNA]</scope>
    <source>
        <strain evidence="9">SYSU_2023b</strain>
        <tissue evidence="9">Whole body</tissue>
    </source>
</reference>
<dbReference type="SUPFAM" id="SSF48264">
    <property type="entry name" value="Cytochrome P450"/>
    <property type="match status" value="1"/>
</dbReference>
<protein>
    <recommendedName>
        <fullName evidence="11">Cytochrome P450</fullName>
    </recommendedName>
</protein>
<name>A0AAW1UHT1_9CUCU</name>
<comment type="caution">
    <text evidence="9">The sequence shown here is derived from an EMBL/GenBank/DDBJ whole genome shotgun (WGS) entry which is preliminary data.</text>
</comment>
<dbReference type="PANTHER" id="PTHR24279:SF120">
    <property type="entry name" value="CYTOCHROME P450"/>
    <property type="match status" value="1"/>
</dbReference>
<gene>
    <name evidence="9" type="ORF">WA026_006782</name>
</gene>
<keyword evidence="5" id="KW-0560">Oxidoreductase</keyword>
<accession>A0AAW1UHT1</accession>
<dbReference type="PRINTS" id="PR00385">
    <property type="entry name" value="P450"/>
</dbReference>
<dbReference type="Pfam" id="PF00067">
    <property type="entry name" value="p450"/>
    <property type="match status" value="1"/>
</dbReference>
<feature type="binding site" description="axial binding residue" evidence="8">
    <location>
        <position position="423"/>
    </location>
    <ligand>
        <name>heme</name>
        <dbReference type="ChEBI" id="CHEBI:30413"/>
    </ligand>
    <ligandPart>
        <name>Fe</name>
        <dbReference type="ChEBI" id="CHEBI:18248"/>
    </ligandPart>
</feature>
<evidence type="ECO:0000313" key="9">
    <source>
        <dbReference type="EMBL" id="KAK9879722.1"/>
    </source>
</evidence>
<dbReference type="InterPro" id="IPR050479">
    <property type="entry name" value="CYP11_CYP27_families"/>
</dbReference>